<dbReference type="RefSeq" id="WP_125593493.1">
    <property type="nucleotide sequence ID" value="NZ_JBHSSN010000015.1"/>
</dbReference>
<name>A0ABW1UXJ0_9LACO</name>
<keyword evidence="3" id="KW-1003">Cell membrane</keyword>
<dbReference type="SUPFAM" id="SSF161098">
    <property type="entry name" value="MetI-like"/>
    <property type="match status" value="1"/>
</dbReference>
<dbReference type="PANTHER" id="PTHR30614:SF36">
    <property type="entry name" value="ABC TRANSPORTER MEMBRANE-SPANNING PERMEASE-GLUTAMINE TRANSPORT"/>
    <property type="match status" value="1"/>
</dbReference>
<accession>A0ABW1UXJ0</accession>
<dbReference type="InterPro" id="IPR010065">
    <property type="entry name" value="AA_ABC_transptr_permease_3TM"/>
</dbReference>
<keyword evidence="6 7" id="KW-0472">Membrane</keyword>
<evidence type="ECO:0000313" key="10">
    <source>
        <dbReference type="Proteomes" id="UP001596186"/>
    </source>
</evidence>
<protein>
    <submittedName>
        <fullName evidence="9">Amino acid ABC transporter permease</fullName>
    </submittedName>
</protein>
<evidence type="ECO:0000256" key="7">
    <source>
        <dbReference type="RuleBase" id="RU363032"/>
    </source>
</evidence>
<organism evidence="9 10">
    <name type="scientific">Companilactobacillus baiquanensis</name>
    <dbReference type="NCBI Taxonomy" id="2486005"/>
    <lineage>
        <taxon>Bacteria</taxon>
        <taxon>Bacillati</taxon>
        <taxon>Bacillota</taxon>
        <taxon>Bacilli</taxon>
        <taxon>Lactobacillales</taxon>
        <taxon>Lactobacillaceae</taxon>
        <taxon>Companilactobacillus</taxon>
    </lineage>
</organism>
<feature type="transmembrane region" description="Helical" evidence="7">
    <location>
        <begin position="58"/>
        <end position="81"/>
    </location>
</feature>
<dbReference type="Proteomes" id="UP001596186">
    <property type="component" value="Unassembled WGS sequence"/>
</dbReference>
<dbReference type="PANTHER" id="PTHR30614">
    <property type="entry name" value="MEMBRANE COMPONENT OF AMINO ACID ABC TRANSPORTER"/>
    <property type="match status" value="1"/>
</dbReference>
<feature type="transmembrane region" description="Helical" evidence="7">
    <location>
        <begin position="195"/>
        <end position="216"/>
    </location>
</feature>
<comment type="subcellular location">
    <subcellularLocation>
        <location evidence="1 7">Cell membrane</location>
        <topology evidence="1 7">Multi-pass membrane protein</topology>
    </subcellularLocation>
</comment>
<dbReference type="PROSITE" id="PS50928">
    <property type="entry name" value="ABC_TM1"/>
    <property type="match status" value="1"/>
</dbReference>
<sequence>MAHSGINVLFEGTNLTRLLLGMWTTFKIAAVAIIIGLIIGVILGILRTFHNPILRFILRIYLEFFRIVPTVVLLFLFYYILPRQMNLHMPGTQVATLVFALWVAAEMSDIVRGALISVPIHQKESGLAIGLNRFQLYRYVLVPQAVQLELPATINLVTRVIKTTSLLMLISVMDVVNIGQQIVEANNQKYPTGVFWIYGLIFLLYFLIDYPLSWWAGRLEKKRLEQANGE</sequence>
<evidence type="ECO:0000256" key="3">
    <source>
        <dbReference type="ARBA" id="ARBA00022475"/>
    </source>
</evidence>
<dbReference type="Gene3D" id="1.10.3720.10">
    <property type="entry name" value="MetI-like"/>
    <property type="match status" value="1"/>
</dbReference>
<keyword evidence="2 7" id="KW-0813">Transport</keyword>
<proteinExistence type="inferred from homology"/>
<dbReference type="InterPro" id="IPR000515">
    <property type="entry name" value="MetI-like"/>
</dbReference>
<dbReference type="Pfam" id="PF00528">
    <property type="entry name" value="BPD_transp_1"/>
    <property type="match status" value="1"/>
</dbReference>
<dbReference type="InterPro" id="IPR035906">
    <property type="entry name" value="MetI-like_sf"/>
</dbReference>
<dbReference type="CDD" id="cd06261">
    <property type="entry name" value="TM_PBP2"/>
    <property type="match status" value="1"/>
</dbReference>
<dbReference type="InterPro" id="IPR043429">
    <property type="entry name" value="ArtM/GltK/GlnP/TcyL/YhdX-like"/>
</dbReference>
<dbReference type="NCBIfam" id="TIGR01726">
    <property type="entry name" value="HEQRo_perm_3TM"/>
    <property type="match status" value="1"/>
</dbReference>
<comment type="similarity">
    <text evidence="7">Belongs to the binding-protein-dependent transport system permease family.</text>
</comment>
<feature type="transmembrane region" description="Helical" evidence="7">
    <location>
        <begin position="20"/>
        <end position="46"/>
    </location>
</feature>
<gene>
    <name evidence="9" type="ORF">ACFP1F_10525</name>
</gene>
<evidence type="ECO:0000256" key="6">
    <source>
        <dbReference type="ARBA" id="ARBA00023136"/>
    </source>
</evidence>
<evidence type="ECO:0000256" key="4">
    <source>
        <dbReference type="ARBA" id="ARBA00022692"/>
    </source>
</evidence>
<dbReference type="EMBL" id="JBHSSN010000015">
    <property type="protein sequence ID" value="MFC6324173.1"/>
    <property type="molecule type" value="Genomic_DNA"/>
</dbReference>
<evidence type="ECO:0000313" key="9">
    <source>
        <dbReference type="EMBL" id="MFC6324173.1"/>
    </source>
</evidence>
<evidence type="ECO:0000256" key="1">
    <source>
        <dbReference type="ARBA" id="ARBA00004651"/>
    </source>
</evidence>
<keyword evidence="5 7" id="KW-1133">Transmembrane helix</keyword>
<evidence type="ECO:0000256" key="2">
    <source>
        <dbReference type="ARBA" id="ARBA00022448"/>
    </source>
</evidence>
<keyword evidence="10" id="KW-1185">Reference proteome</keyword>
<feature type="domain" description="ABC transmembrane type-1" evidence="8">
    <location>
        <begin position="22"/>
        <end position="213"/>
    </location>
</feature>
<evidence type="ECO:0000259" key="8">
    <source>
        <dbReference type="PROSITE" id="PS50928"/>
    </source>
</evidence>
<evidence type="ECO:0000256" key="5">
    <source>
        <dbReference type="ARBA" id="ARBA00022989"/>
    </source>
</evidence>
<keyword evidence="4 7" id="KW-0812">Transmembrane</keyword>
<reference evidence="10" key="1">
    <citation type="journal article" date="2019" name="Int. J. Syst. Evol. Microbiol.">
        <title>The Global Catalogue of Microorganisms (GCM) 10K type strain sequencing project: providing services to taxonomists for standard genome sequencing and annotation.</title>
        <authorList>
            <consortium name="The Broad Institute Genomics Platform"/>
            <consortium name="The Broad Institute Genome Sequencing Center for Infectious Disease"/>
            <person name="Wu L."/>
            <person name="Ma J."/>
        </authorList>
    </citation>
    <scope>NUCLEOTIDE SEQUENCE [LARGE SCALE GENOMIC DNA]</scope>
    <source>
        <strain evidence="10">CCM 8895</strain>
    </source>
</reference>
<comment type="caution">
    <text evidence="9">The sequence shown here is derived from an EMBL/GenBank/DDBJ whole genome shotgun (WGS) entry which is preliminary data.</text>
</comment>